<feature type="domain" description="Peptidase S8/S53" evidence="13">
    <location>
        <begin position="89"/>
        <end position="335"/>
    </location>
</feature>
<evidence type="ECO:0000256" key="12">
    <source>
        <dbReference type="SAM" id="Phobius"/>
    </source>
</evidence>
<keyword evidence="8 12" id="KW-1133">Transmembrane helix</keyword>
<protein>
    <submittedName>
        <fullName evidence="14">Type VII secretion-associated serine protease mycosin</fullName>
    </submittedName>
</protein>
<keyword evidence="6 10" id="KW-0378">Hydrolase</keyword>
<dbReference type="PRINTS" id="PR00723">
    <property type="entry name" value="SUBTILISIN"/>
</dbReference>
<sequence length="420" mass="42703">MGPRQPLGDRRRSSTGHDAGPRQPPDRPWPGDWPQPVTSRTTRAAVALLCATAVAVLPAAPAQADQIRNDQWHLRYLKVAEAHKISQGVGVTVAVIDSGVDPHPDLRNNLLSGTVTYAGGSGDGRRDGDPGGHGTGMAGLVAAHGHGSNGALGIAPKAKILPIRDEKNRKDGTADDTAKAIEWAVSKRVGVISLSSGGGSTPRLNTALQAAFKADIVVVAAAGNRPGDLLVQFPAASPGVVAVGATDRNGNHAELSVTGKRLVISAPGVAISSTSTDGGYRKGDGTSPSTAIVAGAAALVRSKFPDLSAEEVVHRLTATAVDKGAPGRDEEYGYGVVDLVAALTADVPPLEGGAGPSTAATPSPTSNGPDSNAAPDPDDKSNVGSTVLVIALTALVAVGLLVTLLVLLLVRRRRRQPGAY</sequence>
<reference evidence="14 15" key="1">
    <citation type="submission" date="2020-11" db="EMBL/GenBank/DDBJ databases">
        <title>A novel isolate from a Black sea contaminated sediment with potential to produce alkanes: Plantactinospora alkalitolerans sp. nov.</title>
        <authorList>
            <person name="Carro L."/>
            <person name="Veyisoglu A."/>
            <person name="Guven K."/>
            <person name="Schumann P."/>
            <person name="Klenk H.-P."/>
            <person name="Sahin N."/>
        </authorList>
    </citation>
    <scope>NUCLEOTIDE SEQUENCE [LARGE SCALE GENOMIC DNA]</scope>
    <source>
        <strain evidence="14 15">S1510</strain>
    </source>
</reference>
<feature type="region of interest" description="Disordered" evidence="11">
    <location>
        <begin position="1"/>
        <end position="37"/>
    </location>
</feature>
<proteinExistence type="inferred from homology"/>
<evidence type="ECO:0000256" key="4">
    <source>
        <dbReference type="ARBA" id="ARBA00022670"/>
    </source>
</evidence>
<accession>A0ABS0GWK8</accession>
<dbReference type="GO" id="GO:0008233">
    <property type="term" value="F:peptidase activity"/>
    <property type="evidence" value="ECO:0007669"/>
    <property type="project" value="UniProtKB-KW"/>
</dbReference>
<name>A0ABS0GWK8_9ACTN</name>
<evidence type="ECO:0000256" key="10">
    <source>
        <dbReference type="PROSITE-ProRule" id="PRU01240"/>
    </source>
</evidence>
<evidence type="ECO:0000313" key="15">
    <source>
        <dbReference type="Proteomes" id="UP000638560"/>
    </source>
</evidence>
<dbReference type="PANTHER" id="PTHR43806:SF11">
    <property type="entry name" value="CEREVISIN-RELATED"/>
    <property type="match status" value="1"/>
</dbReference>
<evidence type="ECO:0000256" key="6">
    <source>
        <dbReference type="ARBA" id="ARBA00022801"/>
    </source>
</evidence>
<dbReference type="GO" id="GO:0006508">
    <property type="term" value="P:proteolysis"/>
    <property type="evidence" value="ECO:0007669"/>
    <property type="project" value="UniProtKB-KW"/>
</dbReference>
<feature type="active site" description="Charge relay system" evidence="10">
    <location>
        <position position="287"/>
    </location>
</feature>
<feature type="active site" description="Charge relay system" evidence="10">
    <location>
        <position position="97"/>
    </location>
</feature>
<feature type="compositionally biased region" description="Polar residues" evidence="11">
    <location>
        <begin position="358"/>
        <end position="370"/>
    </location>
</feature>
<evidence type="ECO:0000256" key="5">
    <source>
        <dbReference type="ARBA" id="ARBA00022692"/>
    </source>
</evidence>
<feature type="active site" description="Charge relay system" evidence="10">
    <location>
        <position position="133"/>
    </location>
</feature>
<comment type="subcellular location">
    <subcellularLocation>
        <location evidence="1">Cell membrane</location>
        <topology evidence="1">Single-pass membrane protein</topology>
    </subcellularLocation>
</comment>
<evidence type="ECO:0000313" key="14">
    <source>
        <dbReference type="EMBL" id="MBF9130596.1"/>
    </source>
</evidence>
<evidence type="ECO:0000259" key="13">
    <source>
        <dbReference type="Pfam" id="PF00082"/>
    </source>
</evidence>
<evidence type="ECO:0000256" key="11">
    <source>
        <dbReference type="SAM" id="MobiDB-lite"/>
    </source>
</evidence>
<dbReference type="Proteomes" id="UP000638560">
    <property type="component" value="Unassembled WGS sequence"/>
</dbReference>
<dbReference type="InterPro" id="IPR036852">
    <property type="entry name" value="Peptidase_S8/S53_dom_sf"/>
</dbReference>
<dbReference type="InterPro" id="IPR023834">
    <property type="entry name" value="T7SS_pept_S8A_mycosin"/>
</dbReference>
<organism evidence="14 15">
    <name type="scientific">Plantactinospora alkalitolerans</name>
    <dbReference type="NCBI Taxonomy" id="2789879"/>
    <lineage>
        <taxon>Bacteria</taxon>
        <taxon>Bacillati</taxon>
        <taxon>Actinomycetota</taxon>
        <taxon>Actinomycetes</taxon>
        <taxon>Micromonosporales</taxon>
        <taxon>Micromonosporaceae</taxon>
        <taxon>Plantactinospora</taxon>
    </lineage>
</organism>
<dbReference type="PROSITE" id="PS00136">
    <property type="entry name" value="SUBTILASE_ASP"/>
    <property type="match status" value="1"/>
</dbReference>
<dbReference type="Gene3D" id="3.40.50.200">
    <property type="entry name" value="Peptidase S8/S53 domain"/>
    <property type="match status" value="1"/>
</dbReference>
<dbReference type="InterPro" id="IPR000209">
    <property type="entry name" value="Peptidase_S8/S53_dom"/>
</dbReference>
<keyword evidence="9 12" id="KW-0472">Membrane</keyword>
<keyword evidence="15" id="KW-1185">Reference proteome</keyword>
<keyword evidence="4 10" id="KW-0645">Protease</keyword>
<keyword evidence="5 12" id="KW-0812">Transmembrane</keyword>
<dbReference type="InterPro" id="IPR050131">
    <property type="entry name" value="Peptidase_S8_subtilisin-like"/>
</dbReference>
<feature type="transmembrane region" description="Helical" evidence="12">
    <location>
        <begin position="387"/>
        <end position="410"/>
    </location>
</feature>
<dbReference type="PANTHER" id="PTHR43806">
    <property type="entry name" value="PEPTIDASE S8"/>
    <property type="match status" value="1"/>
</dbReference>
<dbReference type="InterPro" id="IPR023827">
    <property type="entry name" value="Peptidase_S8_Asp-AS"/>
</dbReference>
<keyword evidence="7 10" id="KW-0720">Serine protease</keyword>
<dbReference type="Pfam" id="PF00082">
    <property type="entry name" value="Peptidase_S8"/>
    <property type="match status" value="1"/>
</dbReference>
<feature type="compositionally biased region" description="Pro residues" evidence="11">
    <location>
        <begin position="22"/>
        <end position="33"/>
    </location>
</feature>
<evidence type="ECO:0000256" key="3">
    <source>
        <dbReference type="ARBA" id="ARBA00022475"/>
    </source>
</evidence>
<comment type="caution">
    <text evidence="14">The sequence shown here is derived from an EMBL/GenBank/DDBJ whole genome shotgun (WGS) entry which is preliminary data.</text>
</comment>
<feature type="region of interest" description="Disordered" evidence="11">
    <location>
        <begin position="350"/>
        <end position="379"/>
    </location>
</feature>
<evidence type="ECO:0000256" key="8">
    <source>
        <dbReference type="ARBA" id="ARBA00022989"/>
    </source>
</evidence>
<dbReference type="InterPro" id="IPR015500">
    <property type="entry name" value="Peptidase_S8_subtilisin-rel"/>
</dbReference>
<evidence type="ECO:0000256" key="2">
    <source>
        <dbReference type="ARBA" id="ARBA00011073"/>
    </source>
</evidence>
<dbReference type="SUPFAM" id="SSF52743">
    <property type="entry name" value="Subtilisin-like"/>
    <property type="match status" value="1"/>
</dbReference>
<evidence type="ECO:0000256" key="7">
    <source>
        <dbReference type="ARBA" id="ARBA00022825"/>
    </source>
</evidence>
<dbReference type="NCBIfam" id="TIGR03921">
    <property type="entry name" value="T7SS_mycosin"/>
    <property type="match status" value="1"/>
</dbReference>
<gene>
    <name evidence="14" type="primary">mycP</name>
    <name evidence="14" type="ORF">I0C86_16740</name>
</gene>
<evidence type="ECO:0000256" key="9">
    <source>
        <dbReference type="ARBA" id="ARBA00023136"/>
    </source>
</evidence>
<keyword evidence="3" id="KW-1003">Cell membrane</keyword>
<comment type="similarity">
    <text evidence="2 10">Belongs to the peptidase S8 family.</text>
</comment>
<dbReference type="PROSITE" id="PS51892">
    <property type="entry name" value="SUBTILASE"/>
    <property type="match status" value="1"/>
</dbReference>
<dbReference type="EMBL" id="JADPUN010000162">
    <property type="protein sequence ID" value="MBF9130596.1"/>
    <property type="molecule type" value="Genomic_DNA"/>
</dbReference>
<evidence type="ECO:0000256" key="1">
    <source>
        <dbReference type="ARBA" id="ARBA00004162"/>
    </source>
</evidence>